<dbReference type="RefSeq" id="XP_060432171.1">
    <property type="nucleotide sequence ID" value="XM_060567616.1"/>
</dbReference>
<dbReference type="EMBL" id="JAHMHR010000011">
    <property type="protein sequence ID" value="KAK1688476.1"/>
    <property type="molecule type" value="Genomic_DNA"/>
</dbReference>
<reference evidence="1" key="1">
    <citation type="submission" date="2021-06" db="EMBL/GenBank/DDBJ databases">
        <title>Comparative genomics, transcriptomics and evolutionary studies reveal genomic signatures of adaptation to plant cell wall in hemibiotrophic fungi.</title>
        <authorList>
            <consortium name="DOE Joint Genome Institute"/>
            <person name="Baroncelli R."/>
            <person name="Diaz J.F."/>
            <person name="Benocci T."/>
            <person name="Peng M."/>
            <person name="Battaglia E."/>
            <person name="Haridas S."/>
            <person name="Andreopoulos W."/>
            <person name="Labutti K."/>
            <person name="Pangilinan J."/>
            <person name="Floch G.L."/>
            <person name="Makela M.R."/>
            <person name="Henrissat B."/>
            <person name="Grigoriev I.V."/>
            <person name="Crouch J.A."/>
            <person name="De Vries R.P."/>
            <person name="Sukno S.A."/>
            <person name="Thon M.R."/>
        </authorList>
    </citation>
    <scope>NUCLEOTIDE SEQUENCE</scope>
    <source>
        <strain evidence="1">CBS 193.32</strain>
    </source>
</reference>
<evidence type="ECO:0000313" key="2">
    <source>
        <dbReference type="Proteomes" id="UP001224890"/>
    </source>
</evidence>
<dbReference type="AlphaFoldDB" id="A0AAJ0AQF7"/>
<dbReference type="Proteomes" id="UP001224890">
    <property type="component" value="Unassembled WGS sequence"/>
</dbReference>
<keyword evidence="2" id="KW-1185">Reference proteome</keyword>
<comment type="caution">
    <text evidence="1">The sequence shown here is derived from an EMBL/GenBank/DDBJ whole genome shotgun (WGS) entry which is preliminary data.</text>
</comment>
<proteinExistence type="predicted"/>
<gene>
    <name evidence="1" type="ORF">BDP55DRAFT_45219</name>
</gene>
<protein>
    <submittedName>
        <fullName evidence="1">Uncharacterized protein</fullName>
    </submittedName>
</protein>
<name>A0AAJ0AQF7_9PEZI</name>
<evidence type="ECO:0000313" key="1">
    <source>
        <dbReference type="EMBL" id="KAK1688476.1"/>
    </source>
</evidence>
<dbReference type="GeneID" id="85452142"/>
<accession>A0AAJ0AQF7</accession>
<organism evidence="1 2">
    <name type="scientific">Colletotrichum godetiae</name>
    <dbReference type="NCBI Taxonomy" id="1209918"/>
    <lineage>
        <taxon>Eukaryota</taxon>
        <taxon>Fungi</taxon>
        <taxon>Dikarya</taxon>
        <taxon>Ascomycota</taxon>
        <taxon>Pezizomycotina</taxon>
        <taxon>Sordariomycetes</taxon>
        <taxon>Hypocreomycetidae</taxon>
        <taxon>Glomerellales</taxon>
        <taxon>Glomerellaceae</taxon>
        <taxon>Colletotrichum</taxon>
        <taxon>Colletotrichum acutatum species complex</taxon>
    </lineage>
</organism>
<sequence length="230" mass="25229">MAQPCPVAFPKVPIGIPYGYLGGPVWGSQLRVPCGAYPYPYSTPSSRLSYRLSLSLSLSTTNAPRGSMAAQPCCGKSLSDRLHPQGFVKNSGDFKGALQGQDCDSVWLVSSGLALPLNGETRYLEARHSLGPTARRRYVLLSESTILERFGFDPLSPSMPTENSLEELVRFIHIVFMTVRYTLPVGYPLFTARRLHTGTPMLAGEKKLSLDVSLHLVNRSSSTRTPRILN</sequence>